<reference evidence="2 5" key="4">
    <citation type="submission" date="2019-12" db="EMBL/GenBank/DDBJ databases">
        <title>Multi-Generational Helicobacter saguini Isolates.</title>
        <authorList>
            <person name="Mannion A."/>
            <person name="Shen Z."/>
            <person name="Fox J.G."/>
        </authorList>
    </citation>
    <scope>NUCLEOTIDE SEQUENCE [LARGE SCALE GENOMIC DNA]</scope>
    <source>
        <strain evidence="2">16-048</strain>
        <strain evidence="5">16-048 (F4)</strain>
    </source>
</reference>
<keyword evidence="1" id="KW-1133">Transmembrane helix</keyword>
<dbReference type="EMBL" id="QBIU01000002">
    <property type="protein sequence ID" value="MWV70264.1"/>
    <property type="molecule type" value="Genomic_DNA"/>
</dbReference>
<keyword evidence="1" id="KW-0812">Transmembrane</keyword>
<evidence type="ECO:0000313" key="3">
    <source>
        <dbReference type="EMBL" id="TLD95227.1"/>
    </source>
</evidence>
<evidence type="ECO:0000313" key="4">
    <source>
        <dbReference type="Proteomes" id="UP000029714"/>
    </source>
</evidence>
<feature type="transmembrane region" description="Helical" evidence="1">
    <location>
        <begin position="21"/>
        <end position="48"/>
    </location>
</feature>
<organism evidence="3 4">
    <name type="scientific">Helicobacter saguini</name>
    <dbReference type="NCBI Taxonomy" id="1548018"/>
    <lineage>
        <taxon>Bacteria</taxon>
        <taxon>Pseudomonadati</taxon>
        <taxon>Campylobacterota</taxon>
        <taxon>Epsilonproteobacteria</taxon>
        <taxon>Campylobacterales</taxon>
        <taxon>Helicobacteraceae</taxon>
        <taxon>Helicobacter</taxon>
    </lineage>
</organism>
<feature type="transmembrane region" description="Helical" evidence="1">
    <location>
        <begin position="231"/>
        <end position="258"/>
    </location>
</feature>
<reference evidence="3 4" key="2">
    <citation type="journal article" date="2016" name="Infect. Immun.">
        <title>Helicobacter saguini, a Novel Helicobacter Isolated from Cotton-Top Tamarins with Ulcerative Colitis, Has Proinflammatory Properties and Induces Typhlocolitis and Dysplasia in Gnotobiotic IL-10-/- Mice.</title>
        <authorList>
            <person name="Shen Z."/>
            <person name="Mannion A."/>
            <person name="Whary M.T."/>
            <person name="Muthupalani S."/>
            <person name="Sheh A."/>
            <person name="Feng Y."/>
            <person name="Gong G."/>
            <person name="Vandamme P."/>
            <person name="Holcombe H.R."/>
            <person name="Paster B.J."/>
            <person name="Fox J.G."/>
        </authorList>
    </citation>
    <scope>NUCLEOTIDE SEQUENCE [LARGE SCALE GENOMIC DNA]</scope>
    <source>
        <strain evidence="3 4">MIT 97-6194</strain>
    </source>
</reference>
<dbReference type="EMBL" id="JRMP02000003">
    <property type="protein sequence ID" value="TLD95227.1"/>
    <property type="molecule type" value="Genomic_DNA"/>
</dbReference>
<feature type="transmembrane region" description="Helical" evidence="1">
    <location>
        <begin position="198"/>
        <end position="219"/>
    </location>
</feature>
<reference evidence="3" key="3">
    <citation type="submission" date="2018-04" db="EMBL/GenBank/DDBJ databases">
        <authorList>
            <person name="Sheh A."/>
            <person name="Shen Z."/>
            <person name="Mannion A.J."/>
            <person name="Fox J.G."/>
        </authorList>
    </citation>
    <scope>NUCLEOTIDE SEQUENCE</scope>
    <source>
        <strain evidence="3">MIT 97-6194</strain>
    </source>
</reference>
<dbReference type="Proteomes" id="UP000477070">
    <property type="component" value="Unassembled WGS sequence"/>
</dbReference>
<keyword evidence="4" id="KW-1185">Reference proteome</keyword>
<evidence type="ECO:0000256" key="1">
    <source>
        <dbReference type="SAM" id="Phobius"/>
    </source>
</evidence>
<dbReference type="RefSeq" id="WP_034571942.1">
    <property type="nucleotide sequence ID" value="NZ_JRMP02000003.1"/>
</dbReference>
<accession>A0A347VQ64</accession>
<reference evidence="3 4" key="1">
    <citation type="journal article" date="2014" name="Genome Announc.">
        <title>Draft genome sequences of eight enterohepatic helicobacter species isolated from both laboratory and wild rodents.</title>
        <authorList>
            <person name="Sheh A."/>
            <person name="Shen Z."/>
            <person name="Fox J.G."/>
        </authorList>
    </citation>
    <scope>NUCLEOTIDE SEQUENCE [LARGE SCALE GENOMIC DNA]</scope>
    <source>
        <strain evidence="3 4">MIT 97-6194</strain>
    </source>
</reference>
<feature type="transmembrane region" description="Helical" evidence="1">
    <location>
        <begin position="156"/>
        <end position="177"/>
    </location>
</feature>
<proteinExistence type="predicted"/>
<dbReference type="AlphaFoldDB" id="A0A347VQ64"/>
<evidence type="ECO:0000313" key="5">
    <source>
        <dbReference type="Proteomes" id="UP000477070"/>
    </source>
</evidence>
<comment type="caution">
    <text evidence="3">The sequence shown here is derived from an EMBL/GenBank/DDBJ whole genome shotgun (WGS) entry which is preliminary data.</text>
</comment>
<dbReference type="Proteomes" id="UP000029714">
    <property type="component" value="Unassembled WGS sequence"/>
</dbReference>
<keyword evidence="1" id="KW-0472">Membrane</keyword>
<protein>
    <submittedName>
        <fullName evidence="3">Uncharacterized protein</fullName>
    </submittedName>
</protein>
<feature type="transmembrane region" description="Helical" evidence="1">
    <location>
        <begin position="87"/>
        <end position="110"/>
    </location>
</feature>
<name>A0A347VQ64_9HELI</name>
<feature type="transmembrane region" description="Helical" evidence="1">
    <location>
        <begin position="122"/>
        <end position="144"/>
    </location>
</feature>
<gene>
    <name evidence="2" type="ORF">DCO61_09690</name>
    <name evidence="3" type="ORF">LS64_002355</name>
</gene>
<sequence>MIINLNDESDKAKLAKETRQILLNSVFLCVAVMVMQIMIVTSMSMIILNEYGNSLNLLDVLINGMDSSLQILEDKIAIDNITYINNFIKYCSIFSSIMLFLVSINVLTSFKKLSNLTRTPLFRYIIFNVILCVMYGCFVWILYISDDGSNTSLRTLSVVFCGILSVIFMVCVIYFYYKICVAMREISGIADFAYSFKFMCAAIIIVLPFVIYVTSQILWHRVEDILSGDNLSYFMLALLFISCFIAFIALICFILGIYRIKNIKIKDKA</sequence>
<evidence type="ECO:0000313" key="2">
    <source>
        <dbReference type="EMBL" id="MWV70264.1"/>
    </source>
</evidence>